<evidence type="ECO:0000313" key="6">
    <source>
        <dbReference type="EMBL" id="MDQ7907436.1"/>
    </source>
</evidence>
<evidence type="ECO:0000256" key="4">
    <source>
        <dbReference type="ARBA" id="ARBA00023163"/>
    </source>
</evidence>
<evidence type="ECO:0000259" key="5">
    <source>
        <dbReference type="PROSITE" id="PS50931"/>
    </source>
</evidence>
<protein>
    <submittedName>
        <fullName evidence="6">LysR family transcriptional regulator</fullName>
    </submittedName>
</protein>
<dbReference type="InterPro" id="IPR036388">
    <property type="entry name" value="WH-like_DNA-bd_sf"/>
</dbReference>
<gene>
    <name evidence="6" type="ORF">RB614_23235</name>
</gene>
<dbReference type="InterPro" id="IPR000847">
    <property type="entry name" value="LysR_HTH_N"/>
</dbReference>
<evidence type="ECO:0000256" key="3">
    <source>
        <dbReference type="ARBA" id="ARBA00023125"/>
    </source>
</evidence>
<dbReference type="InterPro" id="IPR005119">
    <property type="entry name" value="LysR_subst-bd"/>
</dbReference>
<dbReference type="Proteomes" id="UP001230908">
    <property type="component" value="Unassembled WGS sequence"/>
</dbReference>
<keyword evidence="3" id="KW-0238">DNA-binding</keyword>
<keyword evidence="4" id="KW-0804">Transcription</keyword>
<dbReference type="Pfam" id="PF00126">
    <property type="entry name" value="HTH_1"/>
    <property type="match status" value="1"/>
</dbReference>
<dbReference type="SUPFAM" id="SSF53850">
    <property type="entry name" value="Periplasmic binding protein-like II"/>
    <property type="match status" value="1"/>
</dbReference>
<comment type="caution">
    <text evidence="6">The sequence shown here is derived from an EMBL/GenBank/DDBJ whole genome shotgun (WGS) entry which is preliminary data.</text>
</comment>
<sequence>MDFKQLTALVTVSDVGSVTKAARLLHLVQPAVSRHIRSLEEEVGVPLFERTRQGMTLTPAGEILTERARRALLELERARAEIRPDRGPVQGIVTIGLLDSTVEILAAPLVESVARRHPGVSLRLLGAFSGHLRQWLDDGAVDMTLLYNLASTPSISVTPLLHESLWAVAPPDADLAGAGALTWQHLTSRPLVLPVAGHGLRTLIDEALATTGVEPTVACQTNSMLLQRKLVASGTAWTVLPAAGIAQDVATGRLNGGPLTDPEVSRTVVLALRQGSRMPPAVEVVATEVVRVTRRLVENGAWPTARAADQPD</sequence>
<evidence type="ECO:0000256" key="2">
    <source>
        <dbReference type="ARBA" id="ARBA00023015"/>
    </source>
</evidence>
<dbReference type="PRINTS" id="PR00039">
    <property type="entry name" value="HTHLYSR"/>
</dbReference>
<accession>A0ABU0ZK49</accession>
<dbReference type="EMBL" id="JAVHUY010000022">
    <property type="protein sequence ID" value="MDQ7907436.1"/>
    <property type="molecule type" value="Genomic_DNA"/>
</dbReference>
<keyword evidence="2" id="KW-0805">Transcription regulation</keyword>
<evidence type="ECO:0000313" key="7">
    <source>
        <dbReference type="Proteomes" id="UP001230908"/>
    </source>
</evidence>
<organism evidence="6 7">
    <name type="scientific">Phytohabitans maris</name>
    <dbReference type="NCBI Taxonomy" id="3071409"/>
    <lineage>
        <taxon>Bacteria</taxon>
        <taxon>Bacillati</taxon>
        <taxon>Actinomycetota</taxon>
        <taxon>Actinomycetes</taxon>
        <taxon>Micromonosporales</taxon>
        <taxon>Micromonosporaceae</taxon>
    </lineage>
</organism>
<name>A0ABU0ZK49_9ACTN</name>
<dbReference type="Gene3D" id="3.40.190.290">
    <property type="match status" value="1"/>
</dbReference>
<reference evidence="6 7" key="1">
    <citation type="submission" date="2023-08" db="EMBL/GenBank/DDBJ databases">
        <title>Phytohabitans sansha sp. nov., isolated from marine sediment.</title>
        <authorList>
            <person name="Zhao Y."/>
            <person name="Yi K."/>
        </authorList>
    </citation>
    <scope>NUCLEOTIDE SEQUENCE [LARGE SCALE GENOMIC DNA]</scope>
    <source>
        <strain evidence="6 7">ZYX-F-186</strain>
    </source>
</reference>
<evidence type="ECO:0000256" key="1">
    <source>
        <dbReference type="ARBA" id="ARBA00009437"/>
    </source>
</evidence>
<dbReference type="RefSeq" id="WP_308714714.1">
    <property type="nucleotide sequence ID" value="NZ_JAVHUY010000022.1"/>
</dbReference>
<dbReference type="PANTHER" id="PTHR30419">
    <property type="entry name" value="HTH-TYPE TRANSCRIPTIONAL REGULATOR YBHD"/>
    <property type="match status" value="1"/>
</dbReference>
<comment type="similarity">
    <text evidence="1">Belongs to the LysR transcriptional regulatory family.</text>
</comment>
<dbReference type="Gene3D" id="1.10.10.10">
    <property type="entry name" value="Winged helix-like DNA-binding domain superfamily/Winged helix DNA-binding domain"/>
    <property type="match status" value="1"/>
</dbReference>
<keyword evidence="7" id="KW-1185">Reference proteome</keyword>
<dbReference type="SUPFAM" id="SSF46785">
    <property type="entry name" value="Winged helix' DNA-binding domain"/>
    <property type="match status" value="1"/>
</dbReference>
<dbReference type="InterPro" id="IPR050950">
    <property type="entry name" value="HTH-type_LysR_regulators"/>
</dbReference>
<dbReference type="Pfam" id="PF03466">
    <property type="entry name" value="LysR_substrate"/>
    <property type="match status" value="1"/>
</dbReference>
<dbReference type="InterPro" id="IPR036390">
    <property type="entry name" value="WH_DNA-bd_sf"/>
</dbReference>
<proteinExistence type="inferred from homology"/>
<dbReference type="PROSITE" id="PS50931">
    <property type="entry name" value="HTH_LYSR"/>
    <property type="match status" value="1"/>
</dbReference>
<feature type="domain" description="HTH lysR-type" evidence="5">
    <location>
        <begin position="1"/>
        <end position="58"/>
    </location>
</feature>